<dbReference type="PANTHER" id="PTHR46663:SF2">
    <property type="entry name" value="GGDEF DOMAIN-CONTAINING PROTEIN"/>
    <property type="match status" value="1"/>
</dbReference>
<accession>A0A2U1V9C0</accession>
<keyword evidence="2 5" id="KW-0812">Transmembrane</keyword>
<keyword evidence="4 5" id="KW-0472">Membrane</keyword>
<dbReference type="InterPro" id="IPR029787">
    <property type="entry name" value="Nucleotide_cyclase"/>
</dbReference>
<dbReference type="GO" id="GO:0016020">
    <property type="term" value="C:membrane"/>
    <property type="evidence" value="ECO:0007669"/>
    <property type="project" value="UniProtKB-SubCell"/>
</dbReference>
<reference evidence="9" key="1">
    <citation type="submission" date="2017-10" db="EMBL/GenBank/DDBJ databases">
        <authorList>
            <person name="Toshchakov S.V."/>
            <person name="Goeva M.A."/>
        </authorList>
    </citation>
    <scope>NUCLEOTIDE SEQUENCE [LARGE SCALE GENOMIC DNA]</scope>
    <source>
        <strain evidence="9">JR1/69-1-13</strain>
    </source>
</reference>
<evidence type="ECO:0000313" key="8">
    <source>
        <dbReference type="EMBL" id="PWC30519.1"/>
    </source>
</evidence>
<dbReference type="SMART" id="SM01079">
    <property type="entry name" value="CHASE"/>
    <property type="match status" value="1"/>
</dbReference>
<dbReference type="InterPro" id="IPR042240">
    <property type="entry name" value="CHASE_sf"/>
</dbReference>
<dbReference type="GO" id="GO:0007165">
    <property type="term" value="P:signal transduction"/>
    <property type="evidence" value="ECO:0007669"/>
    <property type="project" value="UniProtKB-ARBA"/>
</dbReference>
<comment type="subcellular location">
    <subcellularLocation>
        <location evidence="1">Membrane</location>
    </subcellularLocation>
</comment>
<gene>
    <name evidence="8" type="ORF">CR165_01015</name>
</gene>
<dbReference type="Proteomes" id="UP000245048">
    <property type="component" value="Unassembled WGS sequence"/>
</dbReference>
<evidence type="ECO:0000256" key="4">
    <source>
        <dbReference type="ARBA" id="ARBA00023136"/>
    </source>
</evidence>
<dbReference type="Gene3D" id="3.30.450.350">
    <property type="entry name" value="CHASE domain"/>
    <property type="match status" value="1"/>
</dbReference>
<dbReference type="PANTHER" id="PTHR46663">
    <property type="entry name" value="DIGUANYLATE CYCLASE DGCT-RELATED"/>
    <property type="match status" value="1"/>
</dbReference>
<dbReference type="NCBIfam" id="TIGR00254">
    <property type="entry name" value="GGDEF"/>
    <property type="match status" value="1"/>
</dbReference>
<feature type="domain" description="CHASE" evidence="6">
    <location>
        <begin position="97"/>
        <end position="265"/>
    </location>
</feature>
<organism evidence="8 9">
    <name type="scientific">Teichococcus aestuarii</name>
    <dbReference type="NCBI Taxonomy" id="568898"/>
    <lineage>
        <taxon>Bacteria</taxon>
        <taxon>Pseudomonadati</taxon>
        <taxon>Pseudomonadota</taxon>
        <taxon>Alphaproteobacteria</taxon>
        <taxon>Acetobacterales</taxon>
        <taxon>Roseomonadaceae</taxon>
        <taxon>Roseomonas</taxon>
    </lineage>
</organism>
<dbReference type="InterPro" id="IPR006189">
    <property type="entry name" value="CHASE_dom"/>
</dbReference>
<dbReference type="InterPro" id="IPR043128">
    <property type="entry name" value="Rev_trsase/Diguanyl_cyclase"/>
</dbReference>
<sequence>MALVPSGAEERAKARAGMGVATTALNRRAPLLRQSAMFVLACGLVLSLLAWHMTARRTDEEASRSFQQASQHITRLVEERMLRALDLVAGFRGLFSVHRHVSRAEFREHFNSLHLPERFPGVIAIQYAPLVPAAEKAAFEAQVRADTSLDPHGYPDYAIHPAGERDFYIPVLYNEPMAGNEAAFGHDNTAEPSRRRAMERTRDTGEPIASPPLTLLQGAAGFVIRHAVYRRDAPLWTEAQRRAAFLGQVSGVFRTTDLLSSLLEEHLKGYRIRVEDRGDAREGQGPAALLFDSQAAHASPASLLGAPQRLEAPLTVAGRVWVVEVSRPATLPHLAPLPVAVLLSGVALTLVVRWLLLGMARHSDRTAEIAARLAHEATHDALTGLPNRLLLEQRLKEALETAKQDQTRLALLFIDLDRFKAINDTLGHEAGDVVLRQVALRLRGALRPTDTVARLGGDEFVVLLSVPTGNLWRGVADRILALITQPMTYGEHRLSVGASLGAALYPEHGTDAAALLRHADDSMYAAKRGASLATAPPAPSSRAG</sequence>
<dbReference type="EMBL" id="PDOA01000001">
    <property type="protein sequence ID" value="PWC30519.1"/>
    <property type="molecule type" value="Genomic_DNA"/>
</dbReference>
<feature type="domain" description="GGDEF" evidence="7">
    <location>
        <begin position="407"/>
        <end position="538"/>
    </location>
</feature>
<evidence type="ECO:0000256" key="2">
    <source>
        <dbReference type="ARBA" id="ARBA00022692"/>
    </source>
</evidence>
<feature type="transmembrane region" description="Helical" evidence="5">
    <location>
        <begin position="334"/>
        <end position="356"/>
    </location>
</feature>
<evidence type="ECO:0000259" key="7">
    <source>
        <dbReference type="PROSITE" id="PS50887"/>
    </source>
</evidence>
<evidence type="ECO:0000313" key="9">
    <source>
        <dbReference type="Proteomes" id="UP000245048"/>
    </source>
</evidence>
<dbReference type="GO" id="GO:0003824">
    <property type="term" value="F:catalytic activity"/>
    <property type="evidence" value="ECO:0007669"/>
    <property type="project" value="UniProtKB-ARBA"/>
</dbReference>
<dbReference type="FunFam" id="3.30.70.270:FF:000001">
    <property type="entry name" value="Diguanylate cyclase domain protein"/>
    <property type="match status" value="1"/>
</dbReference>
<keyword evidence="3 5" id="KW-1133">Transmembrane helix</keyword>
<evidence type="ECO:0000256" key="1">
    <source>
        <dbReference type="ARBA" id="ARBA00004370"/>
    </source>
</evidence>
<name>A0A2U1V9C0_9PROT</name>
<evidence type="ECO:0008006" key="10">
    <source>
        <dbReference type="Google" id="ProtNLM"/>
    </source>
</evidence>
<comment type="caution">
    <text evidence="8">The sequence shown here is derived from an EMBL/GenBank/DDBJ whole genome shotgun (WGS) entry which is preliminary data.</text>
</comment>
<dbReference type="CDD" id="cd01949">
    <property type="entry name" value="GGDEF"/>
    <property type="match status" value="1"/>
</dbReference>
<dbReference type="PROSITE" id="PS50839">
    <property type="entry name" value="CHASE"/>
    <property type="match status" value="1"/>
</dbReference>
<dbReference type="Pfam" id="PF03924">
    <property type="entry name" value="CHASE"/>
    <property type="match status" value="1"/>
</dbReference>
<dbReference type="OrthoDB" id="9812260at2"/>
<dbReference type="InterPro" id="IPR052163">
    <property type="entry name" value="DGC-Regulatory_Protein"/>
</dbReference>
<dbReference type="Pfam" id="PF00990">
    <property type="entry name" value="GGDEF"/>
    <property type="match status" value="1"/>
</dbReference>
<keyword evidence="9" id="KW-1185">Reference proteome</keyword>
<evidence type="ECO:0000256" key="3">
    <source>
        <dbReference type="ARBA" id="ARBA00022989"/>
    </source>
</evidence>
<dbReference type="InterPro" id="IPR000160">
    <property type="entry name" value="GGDEF_dom"/>
</dbReference>
<dbReference type="SUPFAM" id="SSF55073">
    <property type="entry name" value="Nucleotide cyclase"/>
    <property type="match status" value="1"/>
</dbReference>
<dbReference type="AlphaFoldDB" id="A0A2U1V9C0"/>
<protein>
    <recommendedName>
        <fullName evidence="10">GGDEF domain-containing protein</fullName>
    </recommendedName>
</protein>
<dbReference type="SMART" id="SM00267">
    <property type="entry name" value="GGDEF"/>
    <property type="match status" value="1"/>
</dbReference>
<evidence type="ECO:0000256" key="5">
    <source>
        <dbReference type="SAM" id="Phobius"/>
    </source>
</evidence>
<dbReference type="Gene3D" id="3.30.70.270">
    <property type="match status" value="1"/>
</dbReference>
<proteinExistence type="predicted"/>
<dbReference type="PROSITE" id="PS50887">
    <property type="entry name" value="GGDEF"/>
    <property type="match status" value="1"/>
</dbReference>
<evidence type="ECO:0000259" key="6">
    <source>
        <dbReference type="PROSITE" id="PS50839"/>
    </source>
</evidence>